<protein>
    <submittedName>
        <fullName evidence="1">Uncharacterized protein</fullName>
    </submittedName>
</protein>
<sequence length="231" mass="27634">MDLGYFLRQRTSLIRLFYDKARVPFEQLKRDIEEEVPPWEPPFFDPDTDSGEPPYLVEWIQAEQTRELVGLLSVSLLSDTLKLYFHELERHFGIRWQDEKARKNHFKQGVVEAYRQIIEHVMGEEFRTCPVRFDVIEQVILARNDFAHNDNFLSFQTRHNAKTLEKHPNPFFVGREDNETASASWGNFQLEVSREALMAAIAEVEKLADWVQHNDNVVWEWRRRMQRQEER</sequence>
<evidence type="ECO:0000313" key="1">
    <source>
        <dbReference type="EMBL" id="MCO5957060.1"/>
    </source>
</evidence>
<organism evidence="1 2">
    <name type="scientific">Ciceribacter sichuanensis</name>
    <dbReference type="NCBI Taxonomy" id="2949647"/>
    <lineage>
        <taxon>Bacteria</taxon>
        <taxon>Pseudomonadati</taxon>
        <taxon>Pseudomonadota</taxon>
        <taxon>Alphaproteobacteria</taxon>
        <taxon>Hyphomicrobiales</taxon>
        <taxon>Rhizobiaceae</taxon>
        <taxon>Ciceribacter</taxon>
    </lineage>
</organism>
<gene>
    <name evidence="1" type="ORF">NBH21_09790</name>
</gene>
<comment type="caution">
    <text evidence="1">The sequence shown here is derived from an EMBL/GenBank/DDBJ whole genome shotgun (WGS) entry which is preliminary data.</text>
</comment>
<name>A0AAJ1BXA2_9HYPH</name>
<reference evidence="1" key="1">
    <citation type="submission" date="2022-06" db="EMBL/GenBank/DDBJ databases">
        <authorList>
            <person name="Sun Q."/>
        </authorList>
    </citation>
    <scope>NUCLEOTIDE SEQUENCE</scope>
    <source>
        <strain evidence="1">S101</strain>
    </source>
</reference>
<dbReference type="EMBL" id="JAMXLX010000002">
    <property type="protein sequence ID" value="MCO5957060.1"/>
    <property type="molecule type" value="Genomic_DNA"/>
</dbReference>
<accession>A0AAJ1BXA2</accession>
<dbReference type="RefSeq" id="WP_250915682.1">
    <property type="nucleotide sequence ID" value="NZ_JAMXLX010000002.1"/>
</dbReference>
<evidence type="ECO:0000313" key="2">
    <source>
        <dbReference type="Proteomes" id="UP001155380"/>
    </source>
</evidence>
<dbReference type="AlphaFoldDB" id="A0AAJ1BXA2"/>
<dbReference type="Proteomes" id="UP001155380">
    <property type="component" value="Unassembled WGS sequence"/>
</dbReference>
<proteinExistence type="predicted"/>